<evidence type="ECO:0000313" key="2">
    <source>
        <dbReference type="EMBL" id="OCH91815.1"/>
    </source>
</evidence>
<protein>
    <recommendedName>
        <fullName evidence="4">Secreted protein</fullName>
    </recommendedName>
</protein>
<sequence>MVPCYLCWCLHLLREVYGLRVKYQFICIPKDGERSYCRRMLRARVIGIESVSESPTRDTSPPTWIRARYI</sequence>
<accession>A0A8E2B4W0</accession>
<name>A0A8E2B4W0_9APHY</name>
<dbReference type="Proteomes" id="UP000250043">
    <property type="component" value="Unassembled WGS sequence"/>
</dbReference>
<evidence type="ECO:0000256" key="1">
    <source>
        <dbReference type="SAM" id="SignalP"/>
    </source>
</evidence>
<gene>
    <name evidence="2" type="ORF">OBBRIDRAFT_506610</name>
</gene>
<feature type="signal peptide" evidence="1">
    <location>
        <begin position="1"/>
        <end position="18"/>
    </location>
</feature>
<evidence type="ECO:0008006" key="4">
    <source>
        <dbReference type="Google" id="ProtNLM"/>
    </source>
</evidence>
<proteinExistence type="predicted"/>
<evidence type="ECO:0000313" key="3">
    <source>
        <dbReference type="Proteomes" id="UP000250043"/>
    </source>
</evidence>
<dbReference type="AlphaFoldDB" id="A0A8E2B4W0"/>
<feature type="chain" id="PRO_5034518399" description="Secreted protein" evidence="1">
    <location>
        <begin position="19"/>
        <end position="70"/>
    </location>
</feature>
<keyword evidence="1" id="KW-0732">Signal</keyword>
<dbReference type="EMBL" id="KV722379">
    <property type="protein sequence ID" value="OCH91815.1"/>
    <property type="molecule type" value="Genomic_DNA"/>
</dbReference>
<organism evidence="2 3">
    <name type="scientific">Obba rivulosa</name>
    <dbReference type="NCBI Taxonomy" id="1052685"/>
    <lineage>
        <taxon>Eukaryota</taxon>
        <taxon>Fungi</taxon>
        <taxon>Dikarya</taxon>
        <taxon>Basidiomycota</taxon>
        <taxon>Agaricomycotina</taxon>
        <taxon>Agaricomycetes</taxon>
        <taxon>Polyporales</taxon>
        <taxon>Gelatoporiaceae</taxon>
        <taxon>Obba</taxon>
    </lineage>
</organism>
<reference evidence="2 3" key="1">
    <citation type="submission" date="2016-07" db="EMBL/GenBank/DDBJ databases">
        <title>Draft genome of the white-rot fungus Obba rivulosa 3A-2.</title>
        <authorList>
            <consortium name="DOE Joint Genome Institute"/>
            <person name="Miettinen O."/>
            <person name="Riley R."/>
            <person name="Acob R."/>
            <person name="Barry K."/>
            <person name="Cullen D."/>
            <person name="De Vries R."/>
            <person name="Hainaut M."/>
            <person name="Hatakka A."/>
            <person name="Henrissat B."/>
            <person name="Hilden K."/>
            <person name="Kuo R."/>
            <person name="Labutti K."/>
            <person name="Lipzen A."/>
            <person name="Makela M.R."/>
            <person name="Sandor L."/>
            <person name="Spatafora J.W."/>
            <person name="Grigoriev I.V."/>
            <person name="Hibbett D.S."/>
        </authorList>
    </citation>
    <scope>NUCLEOTIDE SEQUENCE [LARGE SCALE GENOMIC DNA]</scope>
    <source>
        <strain evidence="2 3">3A-2</strain>
    </source>
</reference>
<keyword evidence="3" id="KW-1185">Reference proteome</keyword>